<keyword evidence="6 8" id="KW-1133">Transmembrane helix</keyword>
<feature type="transmembrane region" description="Helical" evidence="8">
    <location>
        <begin position="23"/>
        <end position="40"/>
    </location>
</feature>
<evidence type="ECO:0000256" key="8">
    <source>
        <dbReference type="SAM" id="Phobius"/>
    </source>
</evidence>
<dbReference type="GO" id="GO:0004252">
    <property type="term" value="F:serine-type endopeptidase activity"/>
    <property type="evidence" value="ECO:0007669"/>
    <property type="project" value="InterPro"/>
</dbReference>
<evidence type="ECO:0000256" key="6">
    <source>
        <dbReference type="ARBA" id="ARBA00022989"/>
    </source>
</evidence>
<evidence type="ECO:0000259" key="9">
    <source>
        <dbReference type="Pfam" id="PF01694"/>
    </source>
</evidence>
<accession>D5UWQ0</accession>
<dbReference type="KEGG" id="tpr:Tpau_1292"/>
<evidence type="ECO:0000256" key="2">
    <source>
        <dbReference type="ARBA" id="ARBA00009045"/>
    </source>
</evidence>
<dbReference type="PANTHER" id="PTHR43066">
    <property type="entry name" value="RHOMBOID-RELATED PROTEIN"/>
    <property type="match status" value="1"/>
</dbReference>
<dbReference type="SUPFAM" id="SSF144091">
    <property type="entry name" value="Rhomboid-like"/>
    <property type="match status" value="1"/>
</dbReference>
<dbReference type="Proteomes" id="UP000001213">
    <property type="component" value="Chromosome"/>
</dbReference>
<evidence type="ECO:0000313" key="10">
    <source>
        <dbReference type="EMBL" id="ADG77922.1"/>
    </source>
</evidence>
<dbReference type="GO" id="GO:0016020">
    <property type="term" value="C:membrane"/>
    <property type="evidence" value="ECO:0007669"/>
    <property type="project" value="UniProtKB-SubCell"/>
</dbReference>
<evidence type="ECO:0000313" key="11">
    <source>
        <dbReference type="Proteomes" id="UP000001213"/>
    </source>
</evidence>
<protein>
    <submittedName>
        <fullName evidence="10">Rhomboid family protein</fullName>
    </submittedName>
</protein>
<dbReference type="HOGENOM" id="CLU_067823_2_0_11"/>
<proteinExistence type="inferred from homology"/>
<reference evidence="11" key="1">
    <citation type="submission" date="2010-03" db="EMBL/GenBank/DDBJ databases">
        <title>The complete chromosome of Tsukamurella paurometabola DSM 20162.</title>
        <authorList>
            <consortium name="US DOE Joint Genome Institute (JGI-PGF)"/>
            <person name="Lucas S."/>
            <person name="Copeland A."/>
            <person name="Lapidus A."/>
            <person name="Glavina del Rio T."/>
            <person name="Dalin E."/>
            <person name="Tice H."/>
            <person name="Bruce D."/>
            <person name="Goodwin L."/>
            <person name="Pitluck S."/>
            <person name="Kyrpides N."/>
            <person name="Mavromatis K."/>
            <person name="Ivanova N."/>
            <person name="Mikhailova N."/>
            <person name="Munk A.C."/>
            <person name="Brettin T."/>
            <person name="Detter J.C."/>
            <person name="Tapia R."/>
            <person name="Han C."/>
            <person name="Larimer F."/>
            <person name="Land M."/>
            <person name="Hauser L."/>
            <person name="Markowitz V."/>
            <person name="Cheng J.-F."/>
            <person name="Hugenholtz P."/>
            <person name="Woyke T."/>
            <person name="Wu D."/>
            <person name="Jando M."/>
            <person name="Brambilla E."/>
            <person name="Klenk H.-P."/>
            <person name="Eisen J.A."/>
        </authorList>
    </citation>
    <scope>NUCLEOTIDE SEQUENCE [LARGE SCALE GENOMIC DNA]</scope>
    <source>
        <strain evidence="11">ATCC 8368 / DSM 20162 / CCUG 35730 / CIP 100753 / JCM 10117 / KCTC 9821 / NBRC 16120 / NCIMB 702349 / NCTC 13040</strain>
    </source>
</reference>
<dbReference type="MEROPS" id="S54.029"/>
<evidence type="ECO:0000256" key="3">
    <source>
        <dbReference type="ARBA" id="ARBA00022670"/>
    </source>
</evidence>
<dbReference type="GO" id="GO:0006508">
    <property type="term" value="P:proteolysis"/>
    <property type="evidence" value="ECO:0007669"/>
    <property type="project" value="UniProtKB-KW"/>
</dbReference>
<feature type="transmembrane region" description="Helical" evidence="8">
    <location>
        <begin position="118"/>
        <end position="142"/>
    </location>
</feature>
<reference evidence="10 11" key="2">
    <citation type="journal article" date="2011" name="Stand. Genomic Sci.">
        <title>Complete genome sequence of Tsukamurella paurometabola type strain (no. 33).</title>
        <authorList>
            <person name="Munk A.C."/>
            <person name="Lapidus A."/>
            <person name="Lucas S."/>
            <person name="Nolan M."/>
            <person name="Tice H."/>
            <person name="Cheng J.F."/>
            <person name="Del Rio T.G."/>
            <person name="Goodwin L."/>
            <person name="Pitluck S."/>
            <person name="Liolios K."/>
            <person name="Huntemann M."/>
            <person name="Ivanova N."/>
            <person name="Mavromatis K."/>
            <person name="Mikhailova N."/>
            <person name="Pati A."/>
            <person name="Chen A."/>
            <person name="Palaniappan K."/>
            <person name="Tapia R."/>
            <person name="Han C."/>
            <person name="Land M."/>
            <person name="Hauser L."/>
            <person name="Chang Y.J."/>
            <person name="Jeffries C.D."/>
            <person name="Brettin T."/>
            <person name="Yasawong M."/>
            <person name="Brambilla E.M."/>
            <person name="Rohde M."/>
            <person name="Sikorski J."/>
            <person name="Goker M."/>
            <person name="Detter J.C."/>
            <person name="Woyke T."/>
            <person name="Bristow J."/>
            <person name="Eisen J.A."/>
            <person name="Markowitz V."/>
            <person name="Hugenholtz P."/>
            <person name="Kyrpides N.C."/>
            <person name="Klenk H.P."/>
        </authorList>
    </citation>
    <scope>NUCLEOTIDE SEQUENCE [LARGE SCALE GENOMIC DNA]</scope>
    <source>
        <strain evidence="11">ATCC 8368 / DSM 20162 / CCUG 35730 / CIP 100753 / JCM 10117 / KCTC 9821 / NBRC 16120 / NCIMB 702349 / NCTC 13040</strain>
    </source>
</reference>
<dbReference type="AlphaFoldDB" id="D5UWQ0"/>
<dbReference type="eggNOG" id="COG0705">
    <property type="taxonomic scope" value="Bacteria"/>
</dbReference>
<evidence type="ECO:0000256" key="7">
    <source>
        <dbReference type="ARBA" id="ARBA00023136"/>
    </source>
</evidence>
<feature type="domain" description="Peptidase S54 rhomboid" evidence="9">
    <location>
        <begin position="67"/>
        <end position="199"/>
    </location>
</feature>
<organism evidence="10 11">
    <name type="scientific">Tsukamurella paurometabola (strain ATCC 8368 / DSM 20162 / CCUG 35730 / CIP 100753 / JCM 10117 / KCTC 9821 / NBRC 16120 / NCIMB 702349 / NCTC 13040)</name>
    <name type="common">Corynebacterium paurometabolum</name>
    <dbReference type="NCBI Taxonomy" id="521096"/>
    <lineage>
        <taxon>Bacteria</taxon>
        <taxon>Bacillati</taxon>
        <taxon>Actinomycetota</taxon>
        <taxon>Actinomycetes</taxon>
        <taxon>Mycobacteriales</taxon>
        <taxon>Tsukamurellaceae</taxon>
        <taxon>Tsukamurella</taxon>
    </lineage>
</organism>
<evidence type="ECO:0000256" key="4">
    <source>
        <dbReference type="ARBA" id="ARBA00022692"/>
    </source>
</evidence>
<comment type="subcellular location">
    <subcellularLocation>
        <location evidence="1">Membrane</location>
        <topology evidence="1">Multi-pass membrane protein</topology>
    </subcellularLocation>
</comment>
<dbReference type="STRING" id="521096.Tpau_1292"/>
<keyword evidence="11" id="KW-1185">Reference proteome</keyword>
<dbReference type="PANTHER" id="PTHR43066:SF1">
    <property type="entry name" value="RHOMBOID PROTEIN 2"/>
    <property type="match status" value="1"/>
</dbReference>
<keyword evidence="3" id="KW-0645">Protease</keyword>
<comment type="similarity">
    <text evidence="2">Belongs to the peptidase S54 family.</text>
</comment>
<keyword evidence="7 8" id="KW-0472">Membrane</keyword>
<feature type="transmembrane region" description="Helical" evidence="8">
    <location>
        <begin position="178"/>
        <end position="197"/>
    </location>
</feature>
<dbReference type="InterPro" id="IPR035952">
    <property type="entry name" value="Rhomboid-like_sf"/>
</dbReference>
<dbReference type="Gene3D" id="1.20.1540.10">
    <property type="entry name" value="Rhomboid-like"/>
    <property type="match status" value="1"/>
</dbReference>
<keyword evidence="4 8" id="KW-0812">Transmembrane</keyword>
<evidence type="ECO:0000256" key="1">
    <source>
        <dbReference type="ARBA" id="ARBA00004141"/>
    </source>
</evidence>
<sequence>MTLSTNDGTPARSGPGWLAGRRVGRAAAAIVAFVALLWVLEGVDTLLNNALDQWGIRPRQEEGLRGIAFAPLLHGGWEHLAANSVPALVLGFVGLVAGAARFVAATALIWLVSGVGVWLTGGTNTLVVGLSGVIFGWMTYLVARGLFSRKVIDVVVGLALLVVYGGMLWGVFPGDPGISWQAHLWGAVGGVLAAVWLGRRSRGAVRSGKSREVGSIAS</sequence>
<name>D5UWQ0_TSUPD</name>
<dbReference type="Pfam" id="PF01694">
    <property type="entry name" value="Rhomboid"/>
    <property type="match status" value="1"/>
</dbReference>
<gene>
    <name evidence="10" type="ordered locus">Tpau_1292</name>
</gene>
<keyword evidence="5" id="KW-0378">Hydrolase</keyword>
<dbReference type="EMBL" id="CP001966">
    <property type="protein sequence ID" value="ADG77922.1"/>
    <property type="molecule type" value="Genomic_DNA"/>
</dbReference>
<dbReference type="InterPro" id="IPR022764">
    <property type="entry name" value="Peptidase_S54_rhomboid_dom"/>
</dbReference>
<feature type="transmembrane region" description="Helical" evidence="8">
    <location>
        <begin position="154"/>
        <end position="172"/>
    </location>
</feature>
<dbReference type="RefSeq" id="WP_013125960.1">
    <property type="nucleotide sequence ID" value="NC_014158.1"/>
</dbReference>
<feature type="transmembrane region" description="Helical" evidence="8">
    <location>
        <begin position="87"/>
        <end position="112"/>
    </location>
</feature>
<evidence type="ECO:0000256" key="5">
    <source>
        <dbReference type="ARBA" id="ARBA00022801"/>
    </source>
</evidence>